<reference evidence="1" key="1">
    <citation type="submission" date="2018-05" db="EMBL/GenBank/DDBJ databases">
        <authorList>
            <person name="Lanie J.A."/>
            <person name="Ng W.-L."/>
            <person name="Kazmierczak K.M."/>
            <person name="Andrzejewski T.M."/>
            <person name="Davidsen T.M."/>
            <person name="Wayne K.J."/>
            <person name="Tettelin H."/>
            <person name="Glass J.I."/>
            <person name="Rusch D."/>
            <person name="Podicherti R."/>
            <person name="Tsui H.-C.T."/>
            <person name="Winkler M.E."/>
        </authorList>
    </citation>
    <scope>NUCLEOTIDE SEQUENCE</scope>
</reference>
<dbReference type="Gene3D" id="1.25.40.10">
    <property type="entry name" value="Tetratricopeptide repeat domain"/>
    <property type="match status" value="1"/>
</dbReference>
<accession>A0A381X5E7</accession>
<dbReference type="EMBL" id="UINC01013983">
    <property type="protein sequence ID" value="SVA59974.1"/>
    <property type="molecule type" value="Genomic_DNA"/>
</dbReference>
<evidence type="ECO:0008006" key="2">
    <source>
        <dbReference type="Google" id="ProtNLM"/>
    </source>
</evidence>
<sequence>MKKYLIIFTLLAFSYSFSQIKTPQPSPATSMNQMVGLTEIEVEYSRPSMRGREIFGNLVPYGKIWRTGANASTKISFSDDVVINDNKVKAGKYSVFTIPNESEWEFILYNDTSVRGVPGDWDDKNVVLSTMVEMKKLPEPISIETFTISFDALNNNYAVMLMMWDDVYVPVTINVPTRDIVKKNIQEVMSKSPKASDYYAAAVYYMQENADLNMALEWMDKAIEMSEKPQFWQLRQQSLIYAANGDLKGAIRIAKKSLEASKIAGNQDYVKMN</sequence>
<dbReference type="InterPro" id="IPR021314">
    <property type="entry name" value="DUF2911"/>
</dbReference>
<gene>
    <name evidence="1" type="ORF">METZ01_LOCUS112828</name>
</gene>
<feature type="non-terminal residue" evidence="1">
    <location>
        <position position="1"/>
    </location>
</feature>
<dbReference type="Pfam" id="PF11138">
    <property type="entry name" value="DUF2911"/>
    <property type="match status" value="1"/>
</dbReference>
<evidence type="ECO:0000313" key="1">
    <source>
        <dbReference type="EMBL" id="SVA59974.1"/>
    </source>
</evidence>
<dbReference type="InterPro" id="IPR011990">
    <property type="entry name" value="TPR-like_helical_dom_sf"/>
</dbReference>
<name>A0A381X5E7_9ZZZZ</name>
<organism evidence="1">
    <name type="scientific">marine metagenome</name>
    <dbReference type="NCBI Taxonomy" id="408172"/>
    <lineage>
        <taxon>unclassified sequences</taxon>
        <taxon>metagenomes</taxon>
        <taxon>ecological metagenomes</taxon>
    </lineage>
</organism>
<proteinExistence type="predicted"/>
<protein>
    <recommendedName>
        <fullName evidence="2">DUF2911 domain-containing protein</fullName>
    </recommendedName>
</protein>
<feature type="non-terminal residue" evidence="1">
    <location>
        <position position="273"/>
    </location>
</feature>
<dbReference type="AlphaFoldDB" id="A0A381X5E7"/>